<dbReference type="InterPro" id="IPR036867">
    <property type="entry name" value="R3H_dom_sf"/>
</dbReference>
<feature type="domain" description="R3H" evidence="3">
    <location>
        <begin position="298"/>
        <end position="362"/>
    </location>
</feature>
<reference evidence="5 6" key="1">
    <citation type="submission" date="2024-02" db="EMBL/GenBank/DDBJ databases">
        <title>De novo assembly and annotation of 12 fungi associated with fruit tree decline syndrome in Ontario, Canada.</title>
        <authorList>
            <person name="Sulman M."/>
            <person name="Ellouze W."/>
            <person name="Ilyukhin E."/>
        </authorList>
    </citation>
    <scope>NUCLEOTIDE SEQUENCE [LARGE SCALE GENOMIC DNA]</scope>
    <source>
        <strain evidence="5 6">M169</strain>
    </source>
</reference>
<dbReference type="PROSITE" id="PS51673">
    <property type="entry name" value="SUZ"/>
    <property type="match status" value="1"/>
</dbReference>
<evidence type="ECO:0000256" key="2">
    <source>
        <dbReference type="SAM" id="MobiDB-lite"/>
    </source>
</evidence>
<keyword evidence="6" id="KW-1185">Reference proteome</keyword>
<dbReference type="PROSITE" id="PS51061">
    <property type="entry name" value="R3H"/>
    <property type="match status" value="1"/>
</dbReference>
<feature type="compositionally biased region" description="Polar residues" evidence="2">
    <location>
        <begin position="605"/>
        <end position="614"/>
    </location>
</feature>
<dbReference type="InterPro" id="IPR001374">
    <property type="entry name" value="R3H_dom"/>
</dbReference>
<dbReference type="Gene3D" id="3.30.1370.50">
    <property type="entry name" value="R3H-like domain"/>
    <property type="match status" value="1"/>
</dbReference>
<feature type="compositionally biased region" description="Basic and acidic residues" evidence="2">
    <location>
        <begin position="104"/>
        <end position="116"/>
    </location>
</feature>
<keyword evidence="1" id="KW-0597">Phosphoprotein</keyword>
<protein>
    <recommendedName>
        <fullName evidence="7">R3H domain-containing protein</fullName>
    </recommendedName>
</protein>
<dbReference type="Pfam" id="PF01424">
    <property type="entry name" value="R3H"/>
    <property type="match status" value="1"/>
</dbReference>
<comment type="caution">
    <text evidence="5">The sequence shown here is derived from an EMBL/GenBank/DDBJ whole genome shotgun (WGS) entry which is preliminary data.</text>
</comment>
<sequence length="798" mass="85018">MAAVRTTMTDVKKLSFAKVSSPGPDVFCSAPADSQPPKVLASAPTEEKSISSSTRDAAPHPGTEDQLPTSPKIASDRAAGNPIVSNGANTVNKSTTTVDDDTSDQDKLVDGLDNLKIEPSAPSLVVNGINSASTGPSSKAQSPSDEASQKADSSSELGTKPPSLDGKSITSGTTFNALDEKESLRPDDSASVMAADQDDDVFSIRGSLIAGSRMGSEVAARVYRIQLGDMPPRSIAPQHVIVESGNRAVTAPQSVSMEQQPVTDAKIALVGATSAPNGMYGQNPDEKLLEAMQSQKDRFFLLKLEEMVIEFVQDSKEPFMDLPPSNSFCRMLTHKLADYYHMTHSFEAGAGAVRIFRTPFCRVPPSLASIAQSASAASTPPPIVMPKKIMRRGEEGEFGPGSAGPSKPTSESGSDSKDKQAAKEKMSREEREEAYNKARERIFGAASTEISTPENDDSTGVSRASSVSMRDRINGAKKAKKRRDSDTFDTRSNYIAYAPAYGHPHQATWAQPHYMPAGAQLNGSVQQQSFPPAVPNMYGVPNQQFPPMVPGNGYGPPYNNMSNYAQPPGPPRYQPPVNQMSPAPYGPPMQGPPQPQSGWQQPPSFNSSPYQSRATPVAPNGIPYAYGALPANVNPSDPKSQHPIPGSFNRHAFNPKTQSFVPGNGMGPMQPPPGPYGGYGPPQQGSPQITPPHLHYPSYQAGPPMGQPPYGNANGYNMMRQGSNNSLPAYHAPPPNVQHPPHVPHVPHQLPPHPPAQGPPHIPSKPSMPQGLPMAHGQPYSNLPTYGNPATLPQKPTT</sequence>
<dbReference type="InterPro" id="IPR024771">
    <property type="entry name" value="SUZ"/>
</dbReference>
<feature type="region of interest" description="Disordered" evidence="2">
    <location>
        <begin position="393"/>
        <end position="487"/>
    </location>
</feature>
<dbReference type="SUPFAM" id="SSF82708">
    <property type="entry name" value="R3H domain"/>
    <property type="match status" value="1"/>
</dbReference>
<dbReference type="PANTHER" id="PTHR15672:SF8">
    <property type="entry name" value="PROTEIN ENCORE"/>
    <property type="match status" value="1"/>
</dbReference>
<feature type="region of interest" description="Disordered" evidence="2">
    <location>
        <begin position="632"/>
        <end position="798"/>
    </location>
</feature>
<feature type="compositionally biased region" description="Basic and acidic residues" evidence="2">
    <location>
        <begin position="414"/>
        <end position="442"/>
    </location>
</feature>
<evidence type="ECO:0000313" key="5">
    <source>
        <dbReference type="EMBL" id="KAK7723185.1"/>
    </source>
</evidence>
<dbReference type="CDD" id="cd02642">
    <property type="entry name" value="R3H_encore_like"/>
    <property type="match status" value="1"/>
</dbReference>
<evidence type="ECO:0000259" key="4">
    <source>
        <dbReference type="PROSITE" id="PS51673"/>
    </source>
</evidence>
<evidence type="ECO:0000256" key="1">
    <source>
        <dbReference type="ARBA" id="ARBA00022553"/>
    </source>
</evidence>
<dbReference type="InterPro" id="IPR051937">
    <property type="entry name" value="R3H_domain_containing"/>
</dbReference>
<proteinExistence type="predicted"/>
<feature type="region of interest" description="Disordered" evidence="2">
    <location>
        <begin position="1"/>
        <end position="192"/>
    </location>
</feature>
<feature type="compositionally biased region" description="Basic and acidic residues" evidence="2">
    <location>
        <begin position="178"/>
        <end position="188"/>
    </location>
</feature>
<feature type="compositionally biased region" description="Polar residues" evidence="2">
    <location>
        <begin position="448"/>
        <end position="468"/>
    </location>
</feature>
<evidence type="ECO:0008006" key="7">
    <source>
        <dbReference type="Google" id="ProtNLM"/>
    </source>
</evidence>
<dbReference type="EMBL" id="JAKNSF020000062">
    <property type="protein sequence ID" value="KAK7723185.1"/>
    <property type="molecule type" value="Genomic_DNA"/>
</dbReference>
<evidence type="ECO:0000313" key="6">
    <source>
        <dbReference type="Proteomes" id="UP001430848"/>
    </source>
</evidence>
<gene>
    <name evidence="5" type="ORF">SLS63_008958</name>
</gene>
<dbReference type="Pfam" id="PF12752">
    <property type="entry name" value="SUZ"/>
    <property type="match status" value="1"/>
</dbReference>
<evidence type="ECO:0000259" key="3">
    <source>
        <dbReference type="PROSITE" id="PS51061"/>
    </source>
</evidence>
<feature type="compositionally biased region" description="Pro residues" evidence="2">
    <location>
        <begin position="584"/>
        <end position="595"/>
    </location>
</feature>
<feature type="region of interest" description="Disordered" evidence="2">
    <location>
        <begin position="548"/>
        <end position="618"/>
    </location>
</feature>
<organism evidence="5 6">
    <name type="scientific">Diaporthe eres</name>
    <name type="common">Phomopsis oblonga</name>
    <dbReference type="NCBI Taxonomy" id="83184"/>
    <lineage>
        <taxon>Eukaryota</taxon>
        <taxon>Fungi</taxon>
        <taxon>Dikarya</taxon>
        <taxon>Ascomycota</taxon>
        <taxon>Pezizomycotina</taxon>
        <taxon>Sordariomycetes</taxon>
        <taxon>Sordariomycetidae</taxon>
        <taxon>Diaporthales</taxon>
        <taxon>Diaporthaceae</taxon>
        <taxon>Diaporthe</taxon>
        <taxon>Diaporthe eres species complex</taxon>
    </lineage>
</organism>
<feature type="compositionally biased region" description="Polar residues" evidence="2">
    <location>
        <begin position="128"/>
        <end position="157"/>
    </location>
</feature>
<feature type="compositionally biased region" description="Pro residues" evidence="2">
    <location>
        <begin position="731"/>
        <end position="763"/>
    </location>
</feature>
<name>A0ABR1P125_DIAER</name>
<dbReference type="Proteomes" id="UP001430848">
    <property type="component" value="Unassembled WGS sequence"/>
</dbReference>
<dbReference type="PANTHER" id="PTHR15672">
    <property type="entry name" value="CAMP-REGULATED PHOSPHOPROTEIN 21 RELATED R3H DOMAIN CONTAINING PROTEIN"/>
    <property type="match status" value="1"/>
</dbReference>
<accession>A0ABR1P125</accession>
<feature type="domain" description="SUZ" evidence="4">
    <location>
        <begin position="362"/>
        <end position="447"/>
    </location>
</feature>